<comment type="caution">
    <text evidence="2">The sequence shown here is derived from an EMBL/GenBank/DDBJ whole genome shotgun (WGS) entry which is preliminary data.</text>
</comment>
<reference evidence="2" key="1">
    <citation type="submission" date="2019-07" db="EMBL/GenBank/DDBJ databases">
        <authorList>
            <person name="Palmer J.M."/>
        </authorList>
    </citation>
    <scope>NUCLEOTIDE SEQUENCE</scope>
    <source>
        <strain evidence="2">PC9</strain>
    </source>
</reference>
<proteinExistence type="predicted"/>
<feature type="region of interest" description="Disordered" evidence="1">
    <location>
        <begin position="14"/>
        <end position="199"/>
    </location>
</feature>
<evidence type="ECO:0000313" key="3">
    <source>
        <dbReference type="Proteomes" id="UP000623687"/>
    </source>
</evidence>
<dbReference type="AlphaFoldDB" id="A0A8H6ZQH6"/>
<keyword evidence="3" id="KW-1185">Reference proteome</keyword>
<dbReference type="GeneID" id="59379154"/>
<dbReference type="EMBL" id="JACETU010000007">
    <property type="protein sequence ID" value="KAF7424036.1"/>
    <property type="molecule type" value="Genomic_DNA"/>
</dbReference>
<organism evidence="2 3">
    <name type="scientific">Pleurotus ostreatus</name>
    <name type="common">Oyster mushroom</name>
    <name type="synonym">White-rot fungus</name>
    <dbReference type="NCBI Taxonomy" id="5322"/>
    <lineage>
        <taxon>Eukaryota</taxon>
        <taxon>Fungi</taxon>
        <taxon>Dikarya</taxon>
        <taxon>Basidiomycota</taxon>
        <taxon>Agaricomycotina</taxon>
        <taxon>Agaricomycetes</taxon>
        <taxon>Agaricomycetidae</taxon>
        <taxon>Agaricales</taxon>
        <taxon>Pleurotineae</taxon>
        <taxon>Pleurotaceae</taxon>
        <taxon>Pleurotus</taxon>
    </lineage>
</organism>
<feature type="compositionally biased region" description="Acidic residues" evidence="1">
    <location>
        <begin position="115"/>
        <end position="147"/>
    </location>
</feature>
<dbReference type="VEuPathDB" id="FungiDB:PC9H_009336"/>
<accession>A0A8H6ZQH6</accession>
<dbReference type="Proteomes" id="UP000623687">
    <property type="component" value="Unassembled WGS sequence"/>
</dbReference>
<name>A0A8H6ZQH6_PLEOS</name>
<evidence type="ECO:0000256" key="1">
    <source>
        <dbReference type="SAM" id="MobiDB-lite"/>
    </source>
</evidence>
<feature type="compositionally biased region" description="Polar residues" evidence="1">
    <location>
        <begin position="40"/>
        <end position="56"/>
    </location>
</feature>
<dbReference type="RefSeq" id="XP_036628230.1">
    <property type="nucleotide sequence ID" value="XM_036778841.1"/>
</dbReference>
<gene>
    <name evidence="2" type="ORF">PC9H_009336</name>
</gene>
<protein>
    <submittedName>
        <fullName evidence="2">Uncharacterized protein</fullName>
    </submittedName>
</protein>
<evidence type="ECO:0000313" key="2">
    <source>
        <dbReference type="EMBL" id="KAF7424036.1"/>
    </source>
</evidence>
<sequence length="224" mass="24622">MGSKRKWNLKNLGNWVGYSPKTKKSKIDENKENTPIYPETSKNASGPLNDASASSFHSKHCPHTFSLPHTPIEASQAPEPAATDWQRKTRASAAESDVEGPLDFQPPPLAHPPEEDIEDGWLDDSDDEGVGCGDEPFDHEDDEDIDEPNLNADARDDESGEGVESEHSNVPLSLPADDENENRHDIIANEDSSYNPDTHHKPKYAGTWIPAPDLDAVSHSVGFH</sequence>